<dbReference type="EMBL" id="CBTJ020000116">
    <property type="protein sequence ID" value="CDI04708.1"/>
    <property type="molecule type" value="Genomic_DNA"/>
</dbReference>
<evidence type="ECO:0000313" key="2">
    <source>
        <dbReference type="Proteomes" id="UP000035760"/>
    </source>
</evidence>
<proteinExistence type="predicted"/>
<dbReference type="RefSeq" id="WP_048677077.1">
    <property type="nucleotide sequence ID" value="NZ_CBTJ020000116.1"/>
</dbReference>
<organism evidence="1 2">
    <name type="scientific">Candidatus Competibacter denitrificans Run_A_D11</name>
    <dbReference type="NCBI Taxonomy" id="1400863"/>
    <lineage>
        <taxon>Bacteria</taxon>
        <taxon>Pseudomonadati</taxon>
        <taxon>Pseudomonadota</taxon>
        <taxon>Gammaproteobacteria</taxon>
        <taxon>Candidatus Competibacteraceae</taxon>
        <taxon>Candidatus Competibacter</taxon>
    </lineage>
</organism>
<accession>W6MEJ2</accession>
<comment type="caution">
    <text evidence="1">The sequence shown here is derived from an EMBL/GenBank/DDBJ whole genome shotgun (WGS) entry which is preliminary data.</text>
</comment>
<name>W6MEJ2_9GAMM</name>
<keyword evidence="2" id="KW-1185">Reference proteome</keyword>
<evidence type="ECO:0000313" key="1">
    <source>
        <dbReference type="EMBL" id="CDI04708.1"/>
    </source>
</evidence>
<dbReference type="Proteomes" id="UP000035760">
    <property type="component" value="Unassembled WGS sequence"/>
</dbReference>
<gene>
    <name evidence="1" type="ORF">BN873_p40013</name>
</gene>
<sequence>MNTGFGDARSVLEYSFTKTLRLVSASTRDHVQYFRTELQIKKDKPLVSYLFADANGHVFSAPNPGRDGSEPLIPGEPKAREHVGTWTMAGSERIETPALKHVDAVRIENFDCDDPQITAERRMEWRGRYYTRNVGLLVEAEGLGGECVLTQYDVRTR</sequence>
<reference evidence="1" key="1">
    <citation type="submission" date="2013-07" db="EMBL/GenBank/DDBJ databases">
        <authorList>
            <person name="McIlroy S."/>
        </authorList>
    </citation>
    <scope>NUCLEOTIDE SEQUENCE [LARGE SCALE GENOMIC DNA]</scope>
    <source>
        <strain evidence="1">Run_A_D11</strain>
    </source>
</reference>
<reference evidence="1" key="2">
    <citation type="submission" date="2014-03" db="EMBL/GenBank/DDBJ databases">
        <title>Candidatus Competibacter-lineage genomes retrieved from metagenomes reveal functional metabolic diversity.</title>
        <authorList>
            <person name="McIlroy S.J."/>
            <person name="Albertsen M."/>
            <person name="Andresen E.K."/>
            <person name="Saunders A.M."/>
            <person name="Kristiansen R."/>
            <person name="Stokholm-Bjerregaard M."/>
            <person name="Nielsen K.L."/>
            <person name="Nielsen P.H."/>
        </authorList>
    </citation>
    <scope>NUCLEOTIDE SEQUENCE</scope>
    <source>
        <strain evidence="1">Run_A_D11</strain>
    </source>
</reference>
<evidence type="ECO:0008006" key="3">
    <source>
        <dbReference type="Google" id="ProtNLM"/>
    </source>
</evidence>
<dbReference type="AlphaFoldDB" id="W6MEJ2"/>
<protein>
    <recommendedName>
        <fullName evidence="3">Lipoprotein</fullName>
    </recommendedName>
</protein>